<protein>
    <submittedName>
        <fullName evidence="2">Uncharacterized protein</fullName>
    </submittedName>
</protein>
<dbReference type="STRING" id="1423801.FD50_GL002336"/>
<dbReference type="AlphaFoldDB" id="A0A0R1V304"/>
<feature type="transmembrane region" description="Helical" evidence="1">
    <location>
        <begin position="6"/>
        <end position="30"/>
    </location>
</feature>
<dbReference type="EMBL" id="AZFQ01000018">
    <property type="protein sequence ID" value="KRM00010.1"/>
    <property type="molecule type" value="Genomic_DNA"/>
</dbReference>
<evidence type="ECO:0000313" key="3">
    <source>
        <dbReference type="Proteomes" id="UP000051166"/>
    </source>
</evidence>
<keyword evidence="1" id="KW-0812">Transmembrane</keyword>
<accession>A0A0R1V304</accession>
<keyword evidence="3" id="KW-1185">Reference proteome</keyword>
<sequence>MTVGVILILVSLVYKAALWVLIPFCIYWVGQRLIDHHYLKTGKGEWWASHKLKDKIKAEK</sequence>
<dbReference type="Proteomes" id="UP000051166">
    <property type="component" value="Unassembled WGS sequence"/>
</dbReference>
<organism evidence="2 3">
    <name type="scientific">Liquorilactobacillus satsumensis DSM 16230 = JCM 12392</name>
    <dbReference type="NCBI Taxonomy" id="1423801"/>
    <lineage>
        <taxon>Bacteria</taxon>
        <taxon>Bacillati</taxon>
        <taxon>Bacillota</taxon>
        <taxon>Bacilli</taxon>
        <taxon>Lactobacillales</taxon>
        <taxon>Lactobacillaceae</taxon>
        <taxon>Liquorilactobacillus</taxon>
    </lineage>
</organism>
<dbReference type="PATRIC" id="fig|1423801.4.peg.2390"/>
<keyword evidence="1" id="KW-0472">Membrane</keyword>
<gene>
    <name evidence="2" type="ORF">FD50_GL002336</name>
</gene>
<keyword evidence="1" id="KW-1133">Transmembrane helix</keyword>
<name>A0A0R1V304_9LACO</name>
<comment type="caution">
    <text evidence="2">The sequence shown here is derived from an EMBL/GenBank/DDBJ whole genome shotgun (WGS) entry which is preliminary data.</text>
</comment>
<evidence type="ECO:0000256" key="1">
    <source>
        <dbReference type="SAM" id="Phobius"/>
    </source>
</evidence>
<reference evidence="2 3" key="1">
    <citation type="journal article" date="2015" name="Genome Announc.">
        <title>Expanding the biotechnology potential of lactobacilli through comparative genomics of 213 strains and associated genera.</title>
        <authorList>
            <person name="Sun Z."/>
            <person name="Harris H.M."/>
            <person name="McCann A."/>
            <person name="Guo C."/>
            <person name="Argimon S."/>
            <person name="Zhang W."/>
            <person name="Yang X."/>
            <person name="Jeffery I.B."/>
            <person name="Cooney J.C."/>
            <person name="Kagawa T.F."/>
            <person name="Liu W."/>
            <person name="Song Y."/>
            <person name="Salvetti E."/>
            <person name="Wrobel A."/>
            <person name="Rasinkangas P."/>
            <person name="Parkhill J."/>
            <person name="Rea M.C."/>
            <person name="O'Sullivan O."/>
            <person name="Ritari J."/>
            <person name="Douillard F.P."/>
            <person name="Paul Ross R."/>
            <person name="Yang R."/>
            <person name="Briner A.E."/>
            <person name="Felis G.E."/>
            <person name="de Vos W.M."/>
            <person name="Barrangou R."/>
            <person name="Klaenhammer T.R."/>
            <person name="Caufield P.W."/>
            <person name="Cui Y."/>
            <person name="Zhang H."/>
            <person name="O'Toole P.W."/>
        </authorList>
    </citation>
    <scope>NUCLEOTIDE SEQUENCE [LARGE SCALE GENOMIC DNA]</scope>
    <source>
        <strain evidence="2 3">DSM 16230</strain>
    </source>
</reference>
<evidence type="ECO:0000313" key="2">
    <source>
        <dbReference type="EMBL" id="KRM00010.1"/>
    </source>
</evidence>
<proteinExistence type="predicted"/>